<accession>A0A8S1AZ85</accession>
<dbReference type="AlphaFoldDB" id="A0A8S1AZ85"/>
<gene>
    <name evidence="1" type="ORF">APLA_LOCUS13264</name>
</gene>
<dbReference type="Proteomes" id="UP000494256">
    <property type="component" value="Unassembled WGS sequence"/>
</dbReference>
<evidence type="ECO:0000313" key="1">
    <source>
        <dbReference type="EMBL" id="CAB3250736.1"/>
    </source>
</evidence>
<proteinExistence type="predicted"/>
<sequence>MGICISVKCCPDPEPQPDSVIVVENPPPQMRWLSGVSSASITAIKTKWICIEVKFLLVAVTVDELLSLTAKPEVVDDSTENVYARPSFINIYLIVHQTGTNSVSNVSVILRTVAKRYKTFGTLSFQCEDIFRVIRKYYIRYKNGLLLQF</sequence>
<name>A0A8S1AZ85_ARCPL</name>
<organism evidence="1 2">
    <name type="scientific">Arctia plantaginis</name>
    <name type="common">Wood tiger moth</name>
    <name type="synonym">Phalaena plantaginis</name>
    <dbReference type="NCBI Taxonomy" id="874455"/>
    <lineage>
        <taxon>Eukaryota</taxon>
        <taxon>Metazoa</taxon>
        <taxon>Ecdysozoa</taxon>
        <taxon>Arthropoda</taxon>
        <taxon>Hexapoda</taxon>
        <taxon>Insecta</taxon>
        <taxon>Pterygota</taxon>
        <taxon>Neoptera</taxon>
        <taxon>Endopterygota</taxon>
        <taxon>Lepidoptera</taxon>
        <taxon>Glossata</taxon>
        <taxon>Ditrysia</taxon>
        <taxon>Noctuoidea</taxon>
        <taxon>Erebidae</taxon>
        <taxon>Arctiinae</taxon>
        <taxon>Arctia</taxon>
    </lineage>
</organism>
<reference evidence="1 2" key="1">
    <citation type="submission" date="2020-04" db="EMBL/GenBank/DDBJ databases">
        <authorList>
            <person name="Wallbank WR R."/>
            <person name="Pardo Diaz C."/>
            <person name="Kozak K."/>
            <person name="Martin S."/>
            <person name="Jiggins C."/>
            <person name="Moest M."/>
            <person name="Warren A I."/>
            <person name="Byers J.R.P. K."/>
            <person name="Montejo-Kovacevich G."/>
            <person name="Yen C E."/>
        </authorList>
    </citation>
    <scope>NUCLEOTIDE SEQUENCE [LARGE SCALE GENOMIC DNA]</scope>
</reference>
<evidence type="ECO:0000313" key="2">
    <source>
        <dbReference type="Proteomes" id="UP000494256"/>
    </source>
</evidence>
<dbReference type="EMBL" id="CADEBD010000348">
    <property type="protein sequence ID" value="CAB3250736.1"/>
    <property type="molecule type" value="Genomic_DNA"/>
</dbReference>
<comment type="caution">
    <text evidence="1">The sequence shown here is derived from an EMBL/GenBank/DDBJ whole genome shotgun (WGS) entry which is preliminary data.</text>
</comment>
<protein>
    <submittedName>
        <fullName evidence="1">Uncharacterized protein</fullName>
    </submittedName>
</protein>
<dbReference type="OrthoDB" id="250175at2759"/>